<reference evidence="8 9" key="1">
    <citation type="submission" date="2020-01" db="EMBL/GenBank/DDBJ databases">
        <title>Draft genome sequence of Aspergillus udagawae IFM 46972.</title>
        <authorList>
            <person name="Takahashi H."/>
            <person name="Yaguchi T."/>
        </authorList>
    </citation>
    <scope>NUCLEOTIDE SEQUENCE [LARGE SCALE GENOMIC DNA]</scope>
    <source>
        <strain evidence="8 9">IFM 46972</strain>
    </source>
</reference>
<dbReference type="InterPro" id="IPR050987">
    <property type="entry name" value="AtrR-like"/>
</dbReference>
<dbReference type="Pfam" id="PF00172">
    <property type="entry name" value="Zn_clus"/>
    <property type="match status" value="1"/>
</dbReference>
<keyword evidence="1" id="KW-0479">Metal-binding</keyword>
<dbReference type="Pfam" id="PF04082">
    <property type="entry name" value="Fungal_trans"/>
    <property type="match status" value="1"/>
</dbReference>
<dbReference type="GO" id="GO:0000981">
    <property type="term" value="F:DNA-binding transcription factor activity, RNA polymerase II-specific"/>
    <property type="evidence" value="ECO:0007669"/>
    <property type="project" value="InterPro"/>
</dbReference>
<dbReference type="AlphaFoldDB" id="A0A8H3NYC7"/>
<accession>A0A8H3NYC7</accession>
<keyword evidence="2" id="KW-0805">Transcription regulation</keyword>
<evidence type="ECO:0000313" key="8">
    <source>
        <dbReference type="EMBL" id="GFF40710.1"/>
    </source>
</evidence>
<dbReference type="Gene3D" id="4.10.240.10">
    <property type="entry name" value="Zn(2)-C6 fungal-type DNA-binding domain"/>
    <property type="match status" value="1"/>
</dbReference>
<dbReference type="CDD" id="cd00067">
    <property type="entry name" value="GAL4"/>
    <property type="match status" value="1"/>
</dbReference>
<keyword evidence="5" id="KW-0539">Nucleus</keyword>
<dbReference type="Proteomes" id="UP000465221">
    <property type="component" value="Unassembled WGS sequence"/>
</dbReference>
<evidence type="ECO:0000313" key="9">
    <source>
        <dbReference type="Proteomes" id="UP000465221"/>
    </source>
</evidence>
<dbReference type="PANTHER" id="PTHR46910">
    <property type="entry name" value="TRANSCRIPTION FACTOR PDR1"/>
    <property type="match status" value="1"/>
</dbReference>
<comment type="caution">
    <text evidence="8">The sequence shown here is derived from an EMBL/GenBank/DDBJ whole genome shotgun (WGS) entry which is preliminary data.</text>
</comment>
<feature type="compositionally biased region" description="Basic and acidic residues" evidence="6">
    <location>
        <begin position="57"/>
        <end position="69"/>
    </location>
</feature>
<feature type="compositionally biased region" description="Polar residues" evidence="6">
    <location>
        <begin position="716"/>
        <end position="728"/>
    </location>
</feature>
<name>A0A8H3NYC7_9EURO</name>
<feature type="region of interest" description="Disordered" evidence="6">
    <location>
        <begin position="716"/>
        <end position="767"/>
    </location>
</feature>
<keyword evidence="4" id="KW-0804">Transcription</keyword>
<dbReference type="PANTHER" id="PTHR46910:SF17">
    <property type="entry name" value="SCFA-RELATED"/>
    <property type="match status" value="1"/>
</dbReference>
<evidence type="ECO:0000256" key="6">
    <source>
        <dbReference type="SAM" id="MobiDB-lite"/>
    </source>
</evidence>
<dbReference type="CDD" id="cd12148">
    <property type="entry name" value="fungal_TF_MHR"/>
    <property type="match status" value="1"/>
</dbReference>
<dbReference type="SUPFAM" id="SSF57701">
    <property type="entry name" value="Zn2/Cys6 DNA-binding domain"/>
    <property type="match status" value="1"/>
</dbReference>
<evidence type="ECO:0000256" key="1">
    <source>
        <dbReference type="ARBA" id="ARBA00022723"/>
    </source>
</evidence>
<evidence type="ECO:0000259" key="7">
    <source>
        <dbReference type="PROSITE" id="PS50048"/>
    </source>
</evidence>
<dbReference type="PROSITE" id="PS00463">
    <property type="entry name" value="ZN2_CY6_FUNGAL_1"/>
    <property type="match status" value="1"/>
</dbReference>
<dbReference type="PROSITE" id="PS50048">
    <property type="entry name" value="ZN2_CY6_FUNGAL_2"/>
    <property type="match status" value="1"/>
</dbReference>
<dbReference type="GO" id="GO:0008270">
    <property type="term" value="F:zinc ion binding"/>
    <property type="evidence" value="ECO:0007669"/>
    <property type="project" value="InterPro"/>
</dbReference>
<dbReference type="GO" id="GO:0003677">
    <property type="term" value="F:DNA binding"/>
    <property type="evidence" value="ECO:0007669"/>
    <property type="project" value="UniProtKB-KW"/>
</dbReference>
<dbReference type="EMBL" id="BLKC01000042">
    <property type="protein sequence ID" value="GFF40710.1"/>
    <property type="molecule type" value="Genomic_DNA"/>
</dbReference>
<dbReference type="GO" id="GO:0006351">
    <property type="term" value="P:DNA-templated transcription"/>
    <property type="evidence" value="ECO:0007669"/>
    <property type="project" value="InterPro"/>
</dbReference>
<feature type="compositionally biased region" description="Polar residues" evidence="6">
    <location>
        <begin position="744"/>
        <end position="756"/>
    </location>
</feature>
<feature type="domain" description="Zn(2)-C6 fungal-type" evidence="7">
    <location>
        <begin position="19"/>
        <end position="46"/>
    </location>
</feature>
<dbReference type="InterPro" id="IPR001138">
    <property type="entry name" value="Zn2Cys6_DnaBD"/>
</dbReference>
<keyword evidence="3" id="KW-0238">DNA-binding</keyword>
<gene>
    <name evidence="8" type="ORF">IFM46972_06304</name>
</gene>
<sequence length="843" mass="94211">MENEVSMVSTRTPRKVPTACQRCRRQKLKCDVNRPCTLCSRAGAECLPAMTSRWRVYRDRQHSTSEPHSKRPRRARPNANSNSAEHAEICHTGTDSAPSELTDSGSATDGRLNKANCPIWNSSSTLSLVNGAFQLHNVATPRDPVMDAIPGGTMQDIVGENREIRHREVVEPGVRPPCGSGTRRRALRPMPPLMYSSPPALTELRSLLPPYEAAELLVDTYFDRVHWFMLIFQQDDFRQDWPHLYKTQLDRASEDCNDLGFLSTFLMVIAIGAHYAGPYRQGLLARHEVQPEALKQSILKAIKSSLLDIISVGSLEVVQTCILLGTYYLFHGSPRLAWPVCGCGLRVAQSLNLHRKVDKDHATLSLTPIERSQNETRKRCWWAIYEIETFCSMSYGYPHSIKDADCDVEPLNPSAKQRNAPSPVSFDEPLRCETTLLSYKYYMSKLSVLTKAVLTELYGIGPGLVNNNRASGESGSSLPAVVMKVASLDARLRNWRADIPPKLRWETLASTRVSYSSQEEFDRDIGASGVRFDSHIYHLQSLALKLAYENAMILTHRPLLSYRLVTKADEKLDDMSRLETIQENPFLRSMRACHDAGMSLSELVNSPILDLVSETYAAAFVSIHTFTAGVALGILGSVEPLTPQAQEAKVGLHRLMAIQVKLTSRSLLATQGLDILQRLTRLVLDKELSMMLDVSKPIRWPERHSGVDSNLNAIQTGTLSPKQSSSGQRTRRSAHDAARAVLQTDRQLSVSDPQDTQEAEARIDMPEPNCVGNFSHLQYAEDVSVSEALYDFDQVLSSYVNGSWADPDPLATDTSHDRTLHDEGFSMLEQTWIWGPDTLPFHD</sequence>
<organism evidence="8 9">
    <name type="scientific">Aspergillus udagawae</name>
    <dbReference type="NCBI Taxonomy" id="91492"/>
    <lineage>
        <taxon>Eukaryota</taxon>
        <taxon>Fungi</taxon>
        <taxon>Dikarya</taxon>
        <taxon>Ascomycota</taxon>
        <taxon>Pezizomycotina</taxon>
        <taxon>Eurotiomycetes</taxon>
        <taxon>Eurotiomycetidae</taxon>
        <taxon>Eurotiales</taxon>
        <taxon>Aspergillaceae</taxon>
        <taxon>Aspergillus</taxon>
        <taxon>Aspergillus subgen. Fumigati</taxon>
    </lineage>
</organism>
<feature type="region of interest" description="Disordered" evidence="6">
    <location>
        <begin position="57"/>
        <end position="85"/>
    </location>
</feature>
<dbReference type="SMART" id="SM00066">
    <property type="entry name" value="GAL4"/>
    <property type="match status" value="1"/>
</dbReference>
<protein>
    <submittedName>
        <fullName evidence="8">Acyl-CoA dehydrogenase</fullName>
    </submittedName>
</protein>
<dbReference type="InterPro" id="IPR007219">
    <property type="entry name" value="XnlR_reg_dom"/>
</dbReference>
<dbReference type="SMART" id="SM00906">
    <property type="entry name" value="Fungal_trans"/>
    <property type="match status" value="1"/>
</dbReference>
<proteinExistence type="predicted"/>
<evidence type="ECO:0000256" key="2">
    <source>
        <dbReference type="ARBA" id="ARBA00023015"/>
    </source>
</evidence>
<dbReference type="InterPro" id="IPR036864">
    <property type="entry name" value="Zn2-C6_fun-type_DNA-bd_sf"/>
</dbReference>
<evidence type="ECO:0000256" key="3">
    <source>
        <dbReference type="ARBA" id="ARBA00023125"/>
    </source>
</evidence>
<evidence type="ECO:0000256" key="5">
    <source>
        <dbReference type="ARBA" id="ARBA00023242"/>
    </source>
</evidence>
<evidence type="ECO:0000256" key="4">
    <source>
        <dbReference type="ARBA" id="ARBA00023163"/>
    </source>
</evidence>